<dbReference type="InParanoid" id="A0A7N2RB48"/>
<dbReference type="Gene3D" id="1.25.70.10">
    <property type="entry name" value="Transcription termination factor 3, mitochondrial"/>
    <property type="match status" value="1"/>
</dbReference>
<dbReference type="PANTHER" id="PTHR13068">
    <property type="entry name" value="CGI-12 PROTEIN-RELATED"/>
    <property type="match status" value="1"/>
</dbReference>
<dbReference type="OMA" id="WKSKLEV"/>
<reference evidence="5 6" key="1">
    <citation type="journal article" date="2016" name="G3 (Bethesda)">
        <title>First Draft Assembly and Annotation of the Genome of a California Endemic Oak Quercus lobata Nee (Fagaceae).</title>
        <authorList>
            <person name="Sork V.L."/>
            <person name="Fitz-Gibbon S.T."/>
            <person name="Puiu D."/>
            <person name="Crepeau M."/>
            <person name="Gugger P.F."/>
            <person name="Sherman R."/>
            <person name="Stevens K."/>
            <person name="Langley C.H."/>
            <person name="Pellegrini M."/>
            <person name="Salzberg S.L."/>
        </authorList>
    </citation>
    <scope>NUCLEOTIDE SEQUENCE [LARGE SCALE GENOMIC DNA]</scope>
    <source>
        <strain evidence="5 6">cv. SW786</strain>
    </source>
</reference>
<keyword evidence="6" id="KW-1185">Reference proteome</keyword>
<sequence>MNKSNPKQKIEPTLQRVLLLHWSGGEKPCVRSDFHRLSLVIGEKPPGFGNWRLGFCIVASFFHWSGGEKPHGCWVASFFYWVFAGLLGFYIVASLLLAGFGFSESKHQQWQQEKHSFTLSYLINSCGLSSKSAILASQKVQLGNPDRPDSVLSLLKEHGFTNTQIAKLVRTHPMLLLSDPGKTLLPKIEFFLSKVGVSSSDLTRILTSSPLLLVRSLENHLIPCYNFLKSVLVVDEKVITTLKRSQLSFLFDVTNNMVPNIALLREFGVPESAISFLVTNFPGSAFIKHAKFVKAVHEVKEMGFDPSKLVFVLAIQVILKMKKPMWESKLEVYKRWGWSKDVALLAFRRNPNFVLFSEEKITKTMDFLVHKMGWPSADIAKNPSVLGLSLEKRIIPRCSVVQVLLAKDLIKNKFSSATFLLPSEKCFLEKFVIKFQANVAQLLDVYQGKMDLLDVGIQSGKGLGEPSIPFFIYSAFLHPRTQLIRGSQLFFKPFSLSHPQATAILACLFRPGTMHEVSHSQHVD</sequence>
<dbReference type="Gramene" id="QL09p041072:mrna">
    <property type="protein sequence ID" value="QL09p041072:mrna"/>
    <property type="gene ID" value="QL09p041072"/>
</dbReference>
<protein>
    <submittedName>
        <fullName evidence="5">Uncharacterized protein</fullName>
    </submittedName>
</protein>
<dbReference type="GO" id="GO:0003676">
    <property type="term" value="F:nucleic acid binding"/>
    <property type="evidence" value="ECO:0007669"/>
    <property type="project" value="InterPro"/>
</dbReference>
<keyword evidence="4" id="KW-0472">Membrane</keyword>
<reference evidence="5" key="2">
    <citation type="submission" date="2021-01" db="UniProtKB">
        <authorList>
            <consortium name="EnsemblPlants"/>
        </authorList>
    </citation>
    <scope>IDENTIFICATION</scope>
</reference>
<dbReference type="EMBL" id="LRBV02000009">
    <property type="status" value="NOT_ANNOTATED_CDS"/>
    <property type="molecule type" value="Genomic_DNA"/>
</dbReference>
<keyword evidence="2" id="KW-0806">Transcription termination</keyword>
<keyword evidence="2" id="KW-0805">Transcription regulation</keyword>
<dbReference type="InterPro" id="IPR003690">
    <property type="entry name" value="MTERF"/>
</dbReference>
<keyword evidence="3" id="KW-0809">Transit peptide</keyword>
<comment type="similarity">
    <text evidence="1">Belongs to the mTERF family.</text>
</comment>
<feature type="transmembrane region" description="Helical" evidence="4">
    <location>
        <begin position="78"/>
        <end position="102"/>
    </location>
</feature>
<evidence type="ECO:0000256" key="4">
    <source>
        <dbReference type="SAM" id="Phobius"/>
    </source>
</evidence>
<proteinExistence type="inferred from homology"/>
<evidence type="ECO:0000313" key="6">
    <source>
        <dbReference type="Proteomes" id="UP000594261"/>
    </source>
</evidence>
<dbReference type="FunFam" id="1.25.70.10:FF:000001">
    <property type="entry name" value="Mitochondrial transcription termination factor-like"/>
    <property type="match status" value="1"/>
</dbReference>
<evidence type="ECO:0000256" key="1">
    <source>
        <dbReference type="ARBA" id="ARBA00007692"/>
    </source>
</evidence>
<name>A0A7N2RB48_QUELO</name>
<dbReference type="GO" id="GO:0006353">
    <property type="term" value="P:DNA-templated transcription termination"/>
    <property type="evidence" value="ECO:0007669"/>
    <property type="project" value="UniProtKB-KW"/>
</dbReference>
<dbReference type="InterPro" id="IPR038538">
    <property type="entry name" value="MTERF_sf"/>
</dbReference>
<dbReference type="EnsemblPlants" id="QL09p041072:mrna">
    <property type="protein sequence ID" value="QL09p041072:mrna"/>
    <property type="gene ID" value="QL09p041072"/>
</dbReference>
<keyword evidence="2" id="KW-0804">Transcription</keyword>
<dbReference type="Proteomes" id="UP000594261">
    <property type="component" value="Chromosome 9"/>
</dbReference>
<accession>A0A7N2RB48</accession>
<dbReference type="AlphaFoldDB" id="A0A7N2RB48"/>
<organism evidence="5 6">
    <name type="scientific">Quercus lobata</name>
    <name type="common">Valley oak</name>
    <dbReference type="NCBI Taxonomy" id="97700"/>
    <lineage>
        <taxon>Eukaryota</taxon>
        <taxon>Viridiplantae</taxon>
        <taxon>Streptophyta</taxon>
        <taxon>Embryophyta</taxon>
        <taxon>Tracheophyta</taxon>
        <taxon>Spermatophyta</taxon>
        <taxon>Magnoliopsida</taxon>
        <taxon>eudicotyledons</taxon>
        <taxon>Gunneridae</taxon>
        <taxon>Pentapetalae</taxon>
        <taxon>rosids</taxon>
        <taxon>fabids</taxon>
        <taxon>Fagales</taxon>
        <taxon>Fagaceae</taxon>
        <taxon>Quercus</taxon>
    </lineage>
</organism>
<keyword evidence="4" id="KW-1133">Transmembrane helix</keyword>
<evidence type="ECO:0000256" key="2">
    <source>
        <dbReference type="ARBA" id="ARBA00022472"/>
    </source>
</evidence>
<dbReference type="SMART" id="SM00733">
    <property type="entry name" value="Mterf"/>
    <property type="match status" value="5"/>
</dbReference>
<evidence type="ECO:0000313" key="5">
    <source>
        <dbReference type="EnsemblPlants" id="QL09p041072:mrna"/>
    </source>
</evidence>
<keyword evidence="4" id="KW-0812">Transmembrane</keyword>
<dbReference type="Pfam" id="PF02536">
    <property type="entry name" value="mTERF"/>
    <property type="match status" value="1"/>
</dbReference>
<dbReference type="PANTHER" id="PTHR13068:SF133">
    <property type="entry name" value="MITOCHONDRIAL TRANSCRIPTION TERMINATION FACTOR FAMILY PROTEIN"/>
    <property type="match status" value="1"/>
</dbReference>
<evidence type="ECO:0000256" key="3">
    <source>
        <dbReference type="ARBA" id="ARBA00022946"/>
    </source>
</evidence>